<dbReference type="EMBL" id="FQXV01000010">
    <property type="protein sequence ID" value="SHI14380.1"/>
    <property type="molecule type" value="Genomic_DNA"/>
</dbReference>
<dbReference type="InterPro" id="IPR011053">
    <property type="entry name" value="Single_hybrid_motif"/>
</dbReference>
<sequence length="399" mass="42491">MAVEVLMPKLGLTMKTGTVVKWLKDEGETVKIKEPVLEIETEKLSHEIESPADGVLLKKIAVVGEKYPIAFVVGYIGQPGEQISAPAARTAAPAESAVSAKSPVPAAVNTAPEHGGRVFISPVAKKLSAALNLDYKLIKGTGPNGRIVKADVQKYADTCCMAPSLAPEASDTVIPYNGIRRAIGVNMLQSWTTIPMVTHQVMADVSALLEYRTMINRGITEKSESVSINDLLMKITAAALERHPSINSSLADEGIILHKRVHLGMATALENGLIVPVIHDANRKNLLALSREAKDLAARARNGGLGPDELQGATFTVSNLGGYGSVDLFTPIINPPQAGILGIGRVMDTAVPVSGEIKVRPQVGLSFTYDHRIIDGAVAAEFIRTLMQLLENPARAVLL</sequence>
<evidence type="ECO:0000259" key="8">
    <source>
        <dbReference type="PROSITE" id="PS51826"/>
    </source>
</evidence>
<dbReference type="GO" id="GO:0005737">
    <property type="term" value="C:cytoplasm"/>
    <property type="evidence" value="ECO:0007669"/>
    <property type="project" value="TreeGrafter"/>
</dbReference>
<dbReference type="SUPFAM" id="SSF47005">
    <property type="entry name" value="Peripheral subunit-binding domain of 2-oxo acid dehydrogenase complex"/>
    <property type="match status" value="1"/>
</dbReference>
<keyword evidence="5 6" id="KW-0012">Acyltransferase</keyword>
<name>A0A1M5YR95_9FIRM</name>
<dbReference type="OrthoDB" id="9805770at2"/>
<dbReference type="Gene3D" id="2.40.50.100">
    <property type="match status" value="1"/>
</dbReference>
<dbReference type="PROSITE" id="PS51826">
    <property type="entry name" value="PSBD"/>
    <property type="match status" value="1"/>
</dbReference>
<evidence type="ECO:0000259" key="7">
    <source>
        <dbReference type="PROSITE" id="PS50968"/>
    </source>
</evidence>
<evidence type="ECO:0000256" key="2">
    <source>
        <dbReference type="ARBA" id="ARBA00007317"/>
    </source>
</evidence>
<feature type="domain" description="Lipoyl-binding" evidence="7">
    <location>
        <begin position="2"/>
        <end position="77"/>
    </location>
</feature>
<comment type="similarity">
    <text evidence="2 6">Belongs to the 2-oxoacid dehydrogenase family.</text>
</comment>
<dbReference type="AlphaFoldDB" id="A0A1M5YR95"/>
<keyword evidence="9" id="KW-0670">Pyruvate</keyword>
<dbReference type="SUPFAM" id="SSF51230">
    <property type="entry name" value="Single hybrid motif"/>
    <property type="match status" value="1"/>
</dbReference>
<keyword evidence="4 6" id="KW-0450">Lipoyl</keyword>
<reference evidence="9 10" key="1">
    <citation type="submission" date="2016-11" db="EMBL/GenBank/DDBJ databases">
        <authorList>
            <person name="Jaros S."/>
            <person name="Januszkiewicz K."/>
            <person name="Wedrychowicz H."/>
        </authorList>
    </citation>
    <scope>NUCLEOTIDE SEQUENCE [LARGE SCALE GENOMIC DNA]</scope>
    <source>
        <strain evidence="9 10">DSM 10068</strain>
    </source>
</reference>
<dbReference type="InterPro" id="IPR001078">
    <property type="entry name" value="2-oxoacid_DH_actylTfrase"/>
</dbReference>
<proteinExistence type="inferred from homology"/>
<dbReference type="PANTHER" id="PTHR43178:SF5">
    <property type="entry name" value="LIPOAMIDE ACYLTRANSFERASE COMPONENT OF BRANCHED-CHAIN ALPHA-KETO ACID DEHYDROGENASE COMPLEX, MITOCHONDRIAL"/>
    <property type="match status" value="1"/>
</dbReference>
<dbReference type="Gene3D" id="3.30.559.10">
    <property type="entry name" value="Chloramphenicol acetyltransferase-like domain"/>
    <property type="match status" value="1"/>
</dbReference>
<dbReference type="InterPro" id="IPR023213">
    <property type="entry name" value="CAT-like_dom_sf"/>
</dbReference>
<dbReference type="Pfam" id="PF00364">
    <property type="entry name" value="Biotin_lipoyl"/>
    <property type="match status" value="1"/>
</dbReference>
<dbReference type="InterPro" id="IPR050743">
    <property type="entry name" value="2-oxoacid_DH_E2_comp"/>
</dbReference>
<dbReference type="RefSeq" id="WP_073080019.1">
    <property type="nucleotide sequence ID" value="NZ_FQXV01000010.1"/>
</dbReference>
<dbReference type="Pfam" id="PF00198">
    <property type="entry name" value="2-oxoacid_dh"/>
    <property type="match status" value="1"/>
</dbReference>
<evidence type="ECO:0000313" key="9">
    <source>
        <dbReference type="EMBL" id="SHI14380.1"/>
    </source>
</evidence>
<evidence type="ECO:0000256" key="1">
    <source>
        <dbReference type="ARBA" id="ARBA00001938"/>
    </source>
</evidence>
<dbReference type="Pfam" id="PF02817">
    <property type="entry name" value="E3_binding"/>
    <property type="match status" value="1"/>
</dbReference>
<dbReference type="Gene3D" id="4.10.320.10">
    <property type="entry name" value="E3-binding domain"/>
    <property type="match status" value="1"/>
</dbReference>
<dbReference type="STRING" id="1123282.SAMN02745823_02740"/>
<comment type="cofactor">
    <cofactor evidence="1 6">
        <name>(R)-lipoate</name>
        <dbReference type="ChEBI" id="CHEBI:83088"/>
    </cofactor>
</comment>
<dbReference type="CDD" id="cd06849">
    <property type="entry name" value="lipoyl_domain"/>
    <property type="match status" value="1"/>
</dbReference>
<protein>
    <recommendedName>
        <fullName evidence="6">Dihydrolipoamide acetyltransferase component of pyruvate dehydrogenase complex</fullName>
        <ecNumber evidence="6">2.3.1.-</ecNumber>
    </recommendedName>
</protein>
<evidence type="ECO:0000313" key="10">
    <source>
        <dbReference type="Proteomes" id="UP000183995"/>
    </source>
</evidence>
<dbReference type="GO" id="GO:0016407">
    <property type="term" value="F:acetyltransferase activity"/>
    <property type="evidence" value="ECO:0007669"/>
    <property type="project" value="TreeGrafter"/>
</dbReference>
<accession>A0A1M5YR95</accession>
<dbReference type="GO" id="GO:0031405">
    <property type="term" value="F:lipoic acid binding"/>
    <property type="evidence" value="ECO:0007669"/>
    <property type="project" value="TreeGrafter"/>
</dbReference>
<gene>
    <name evidence="9" type="ORF">SAMN02745823_02740</name>
</gene>
<dbReference type="InterPro" id="IPR000089">
    <property type="entry name" value="Biotin_lipoyl"/>
</dbReference>
<dbReference type="PANTHER" id="PTHR43178">
    <property type="entry name" value="DIHYDROLIPOAMIDE ACETYLTRANSFERASE COMPONENT OF PYRUVATE DEHYDROGENASE COMPLEX"/>
    <property type="match status" value="1"/>
</dbReference>
<dbReference type="EC" id="2.3.1.-" evidence="6"/>
<dbReference type="InterPro" id="IPR004167">
    <property type="entry name" value="PSBD"/>
</dbReference>
<dbReference type="Proteomes" id="UP000183995">
    <property type="component" value="Unassembled WGS sequence"/>
</dbReference>
<keyword evidence="10" id="KW-1185">Reference proteome</keyword>
<feature type="domain" description="Peripheral subunit-binding (PSBD)" evidence="8">
    <location>
        <begin position="119"/>
        <end position="156"/>
    </location>
</feature>
<evidence type="ECO:0000256" key="4">
    <source>
        <dbReference type="ARBA" id="ARBA00022823"/>
    </source>
</evidence>
<evidence type="ECO:0000256" key="6">
    <source>
        <dbReference type="RuleBase" id="RU003423"/>
    </source>
</evidence>
<dbReference type="InterPro" id="IPR036625">
    <property type="entry name" value="E3-bd_dom_sf"/>
</dbReference>
<evidence type="ECO:0000256" key="5">
    <source>
        <dbReference type="ARBA" id="ARBA00023315"/>
    </source>
</evidence>
<evidence type="ECO:0000256" key="3">
    <source>
        <dbReference type="ARBA" id="ARBA00022679"/>
    </source>
</evidence>
<keyword evidence="3 6" id="KW-0808">Transferase</keyword>
<dbReference type="PROSITE" id="PS50968">
    <property type="entry name" value="BIOTINYL_LIPOYL"/>
    <property type="match status" value="1"/>
</dbReference>
<dbReference type="SUPFAM" id="SSF52777">
    <property type="entry name" value="CoA-dependent acyltransferases"/>
    <property type="match status" value="1"/>
</dbReference>
<organism evidence="9 10">
    <name type="scientific">Sporobacter termitidis DSM 10068</name>
    <dbReference type="NCBI Taxonomy" id="1123282"/>
    <lineage>
        <taxon>Bacteria</taxon>
        <taxon>Bacillati</taxon>
        <taxon>Bacillota</taxon>
        <taxon>Clostridia</taxon>
        <taxon>Eubacteriales</taxon>
        <taxon>Oscillospiraceae</taxon>
        <taxon>Sporobacter</taxon>
    </lineage>
</organism>